<dbReference type="GO" id="GO:0009360">
    <property type="term" value="C:DNA polymerase III complex"/>
    <property type="evidence" value="ECO:0007669"/>
    <property type="project" value="InterPro"/>
</dbReference>
<keyword evidence="6" id="KW-0239">DNA-directed DNA polymerase</keyword>
<organism evidence="11 12">
    <name type="scientific">Collinsella tanakaei YIT 12063</name>
    <dbReference type="NCBI Taxonomy" id="742742"/>
    <lineage>
        <taxon>Bacteria</taxon>
        <taxon>Bacillati</taxon>
        <taxon>Actinomycetota</taxon>
        <taxon>Coriobacteriia</taxon>
        <taxon>Coriobacteriales</taxon>
        <taxon>Coriobacteriaceae</taxon>
        <taxon>Collinsella</taxon>
    </lineage>
</organism>
<evidence type="ECO:0000256" key="1">
    <source>
        <dbReference type="ARBA" id="ARBA00012417"/>
    </source>
</evidence>
<dbReference type="eggNOG" id="COG1466">
    <property type="taxonomic scope" value="Bacteria"/>
</dbReference>
<evidence type="ECO:0000313" key="12">
    <source>
        <dbReference type="Proteomes" id="UP000004830"/>
    </source>
</evidence>
<dbReference type="GO" id="GO:0006261">
    <property type="term" value="P:DNA-templated DNA replication"/>
    <property type="evidence" value="ECO:0007669"/>
    <property type="project" value="TreeGrafter"/>
</dbReference>
<feature type="domain" description="DNA polymerase III delta N-terminal" evidence="9">
    <location>
        <begin position="10"/>
        <end position="119"/>
    </location>
</feature>
<evidence type="ECO:0000256" key="7">
    <source>
        <dbReference type="ARBA" id="ARBA00034754"/>
    </source>
</evidence>
<dbReference type="GO" id="GO:0003677">
    <property type="term" value="F:DNA binding"/>
    <property type="evidence" value="ECO:0007669"/>
    <property type="project" value="InterPro"/>
</dbReference>
<dbReference type="GO" id="GO:0003887">
    <property type="term" value="F:DNA-directed DNA polymerase activity"/>
    <property type="evidence" value="ECO:0007669"/>
    <property type="project" value="UniProtKB-KW"/>
</dbReference>
<dbReference type="PANTHER" id="PTHR34388:SF1">
    <property type="entry name" value="DNA POLYMERASE III SUBUNIT DELTA"/>
    <property type="match status" value="1"/>
</dbReference>
<dbReference type="Pfam" id="PF21694">
    <property type="entry name" value="DNA_pol3_delta_C"/>
    <property type="match status" value="1"/>
</dbReference>
<dbReference type="Gene3D" id="1.20.272.10">
    <property type="match status" value="1"/>
</dbReference>
<evidence type="ECO:0000259" key="10">
    <source>
        <dbReference type="Pfam" id="PF21694"/>
    </source>
</evidence>
<dbReference type="GeneID" id="62758052"/>
<comment type="similarity">
    <text evidence="7">Belongs to the DNA polymerase HolA subunit family.</text>
</comment>
<evidence type="ECO:0000256" key="3">
    <source>
        <dbReference type="ARBA" id="ARBA00022679"/>
    </source>
</evidence>
<dbReference type="Proteomes" id="UP000004830">
    <property type="component" value="Unassembled WGS sequence"/>
</dbReference>
<dbReference type="InterPro" id="IPR010372">
    <property type="entry name" value="DNA_pol3_delta_N"/>
</dbReference>
<dbReference type="PANTHER" id="PTHR34388">
    <property type="entry name" value="DNA POLYMERASE III SUBUNIT DELTA"/>
    <property type="match status" value="1"/>
</dbReference>
<evidence type="ECO:0000256" key="6">
    <source>
        <dbReference type="ARBA" id="ARBA00022932"/>
    </source>
</evidence>
<reference evidence="11 12" key="1">
    <citation type="submission" date="2011-06" db="EMBL/GenBank/DDBJ databases">
        <title>The Genome Sequence of Collinsella tanakaei YIT 12063.</title>
        <authorList>
            <consortium name="The Broad Institute Genome Sequencing Platform"/>
            <person name="Earl A."/>
            <person name="Ward D."/>
            <person name="Feldgarden M."/>
            <person name="Gevers D."/>
            <person name="Morotomi M."/>
            <person name="Young S.K."/>
            <person name="Zeng Q."/>
            <person name="Gargeya S."/>
            <person name="Fitzgerald M."/>
            <person name="Haas B."/>
            <person name="Abouelleil A."/>
            <person name="Alvarado L."/>
            <person name="Arachchi H.M."/>
            <person name="Berlin A."/>
            <person name="Brown A."/>
            <person name="Chapman S.B."/>
            <person name="Chen Z."/>
            <person name="Dunbar C."/>
            <person name="Freedman E."/>
            <person name="Gearin G."/>
            <person name="Gellesch M."/>
            <person name="Goldberg J."/>
            <person name="Griggs A."/>
            <person name="Gujja S."/>
            <person name="Heiman D."/>
            <person name="Howarth C."/>
            <person name="Larson L."/>
            <person name="Lui A."/>
            <person name="MacDonald P.J.P."/>
            <person name="Mehta T."/>
            <person name="Montmayeur A."/>
            <person name="Murphy C."/>
            <person name="Neiman D."/>
            <person name="Pearson M."/>
            <person name="Priest M."/>
            <person name="Roberts A."/>
            <person name="Saif S."/>
            <person name="Shea T."/>
            <person name="Shenoy N."/>
            <person name="Sisk P."/>
            <person name="Stolte C."/>
            <person name="Sykes S."/>
            <person name="Wortman J."/>
            <person name="Nusbaum C."/>
            <person name="Birren B."/>
        </authorList>
    </citation>
    <scope>NUCLEOTIDE SEQUENCE [LARGE SCALE GENOMIC DNA]</scope>
    <source>
        <strain evidence="11 12">YIT 12063</strain>
    </source>
</reference>
<dbReference type="SUPFAM" id="SSF52540">
    <property type="entry name" value="P-loop containing nucleoside triphosphate hydrolases"/>
    <property type="match status" value="1"/>
</dbReference>
<dbReference type="InterPro" id="IPR048466">
    <property type="entry name" value="DNA_pol3_delta-like_C"/>
</dbReference>
<accession>G1WFZ7</accession>
<dbReference type="InterPro" id="IPR027417">
    <property type="entry name" value="P-loop_NTPase"/>
</dbReference>
<evidence type="ECO:0000256" key="4">
    <source>
        <dbReference type="ARBA" id="ARBA00022695"/>
    </source>
</evidence>
<name>G1WFZ7_9ACTN</name>
<dbReference type="STRING" id="742742.HMPREF9452_00260"/>
<sequence length="318" mass="35536">MSSTELLPGYLVVGADEFKRSKVVAKMKARLDATGMADFNLDERDMTKDPQIDDIIASLNTLPMGSDFRLVILEGCDRLNKAVSEPLVAYFDNPSPSTVCLVVAEKLAKSTRLHKAISKFGAKAVIDCAPKKAWEMPKQVVVMAKAHGATITLRAAEELVSRAGENSRMLDNELKKLVEMVGTSIDLPDIERHIARTAEAKPWDLLNAMSARNMEKTLQLLALQPDKSEVRLYMLLVGRLRELIMAKALDRRGQGRELAAKLGVQSWQVKNHLNWARNYSMEELLRALARVEDLELALKGSRDSALALRLWLVDFIER</sequence>
<dbReference type="NCBIfam" id="TIGR01128">
    <property type="entry name" value="holA"/>
    <property type="match status" value="1"/>
</dbReference>
<keyword evidence="12" id="KW-1185">Reference proteome</keyword>
<dbReference type="Gene3D" id="3.40.50.300">
    <property type="entry name" value="P-loop containing nucleotide triphosphate hydrolases"/>
    <property type="match status" value="1"/>
</dbReference>
<dbReference type="RefSeq" id="WP_009140296.1">
    <property type="nucleotide sequence ID" value="NZ_JH126467.1"/>
</dbReference>
<dbReference type="AlphaFoldDB" id="G1WFZ7"/>
<evidence type="ECO:0000313" key="11">
    <source>
        <dbReference type="EMBL" id="EGX67576.1"/>
    </source>
</evidence>
<dbReference type="HOGENOM" id="CLU_044694_2_1_11"/>
<keyword evidence="5" id="KW-0235">DNA replication</keyword>
<feature type="domain" description="DNA polymerase III delta subunit-like C-terminal" evidence="10">
    <location>
        <begin position="203"/>
        <end position="314"/>
    </location>
</feature>
<proteinExistence type="inferred from homology"/>
<gene>
    <name evidence="11" type="ORF">HMPREF9452_00260</name>
</gene>
<comment type="caution">
    <text evidence="11">The sequence shown here is derived from an EMBL/GenBank/DDBJ whole genome shotgun (WGS) entry which is preliminary data.</text>
</comment>
<dbReference type="EMBL" id="ADLS01000005">
    <property type="protein sequence ID" value="EGX67576.1"/>
    <property type="molecule type" value="Genomic_DNA"/>
</dbReference>
<dbReference type="InterPro" id="IPR008921">
    <property type="entry name" value="DNA_pol3_clamp-load_cplx_C"/>
</dbReference>
<dbReference type="PATRIC" id="fig|742742.3.peg.254"/>
<evidence type="ECO:0000256" key="2">
    <source>
        <dbReference type="ARBA" id="ARBA00017703"/>
    </source>
</evidence>
<keyword evidence="3" id="KW-0808">Transferase</keyword>
<evidence type="ECO:0000259" key="9">
    <source>
        <dbReference type="Pfam" id="PF06144"/>
    </source>
</evidence>
<protein>
    <recommendedName>
        <fullName evidence="2">DNA polymerase III subunit delta</fullName>
        <ecNumber evidence="1">2.7.7.7</ecNumber>
    </recommendedName>
</protein>
<dbReference type="SUPFAM" id="SSF48019">
    <property type="entry name" value="post-AAA+ oligomerization domain-like"/>
    <property type="match status" value="1"/>
</dbReference>
<dbReference type="Gene3D" id="1.10.8.60">
    <property type="match status" value="1"/>
</dbReference>
<dbReference type="OrthoDB" id="5243879at2"/>
<evidence type="ECO:0000256" key="8">
    <source>
        <dbReference type="ARBA" id="ARBA00049244"/>
    </source>
</evidence>
<keyword evidence="4" id="KW-0548">Nucleotidyltransferase</keyword>
<dbReference type="InterPro" id="IPR005790">
    <property type="entry name" value="DNA_polIII_delta"/>
</dbReference>
<dbReference type="Pfam" id="PF06144">
    <property type="entry name" value="DNA_pol3_delta"/>
    <property type="match status" value="1"/>
</dbReference>
<dbReference type="EC" id="2.7.7.7" evidence="1"/>
<comment type="catalytic activity">
    <reaction evidence="8">
        <text>DNA(n) + a 2'-deoxyribonucleoside 5'-triphosphate = DNA(n+1) + diphosphate</text>
        <dbReference type="Rhea" id="RHEA:22508"/>
        <dbReference type="Rhea" id="RHEA-COMP:17339"/>
        <dbReference type="Rhea" id="RHEA-COMP:17340"/>
        <dbReference type="ChEBI" id="CHEBI:33019"/>
        <dbReference type="ChEBI" id="CHEBI:61560"/>
        <dbReference type="ChEBI" id="CHEBI:173112"/>
        <dbReference type="EC" id="2.7.7.7"/>
    </reaction>
</comment>
<evidence type="ECO:0000256" key="5">
    <source>
        <dbReference type="ARBA" id="ARBA00022705"/>
    </source>
</evidence>